<evidence type="ECO:0000256" key="1">
    <source>
        <dbReference type="ARBA" id="ARBA00001933"/>
    </source>
</evidence>
<evidence type="ECO:0000313" key="15">
    <source>
        <dbReference type="EMBL" id="GMM49671.1"/>
    </source>
</evidence>
<dbReference type="PANTHER" id="PTHR10314">
    <property type="entry name" value="CYSTATHIONINE BETA-SYNTHASE"/>
    <property type="match status" value="1"/>
</dbReference>
<feature type="domain" description="Tryptophan synthase beta chain-like PALP" evidence="14">
    <location>
        <begin position="55"/>
        <end position="369"/>
    </location>
</feature>
<evidence type="ECO:0000256" key="8">
    <source>
        <dbReference type="ARBA" id="ARBA00022989"/>
    </source>
</evidence>
<dbReference type="InterPro" id="IPR001926">
    <property type="entry name" value="TrpB-like_PALP"/>
</dbReference>
<dbReference type="GO" id="GO:0006535">
    <property type="term" value="P:cysteine biosynthetic process from serine"/>
    <property type="evidence" value="ECO:0007669"/>
    <property type="project" value="InterPro"/>
</dbReference>
<accession>A0AAV5REN8</accession>
<evidence type="ECO:0000256" key="13">
    <source>
        <dbReference type="SAM" id="SignalP"/>
    </source>
</evidence>
<gene>
    <name evidence="15" type="ORF">DASB73_006290</name>
</gene>
<feature type="chain" id="PRO_5043372019" description="cysteine synthase" evidence="13">
    <location>
        <begin position="26"/>
        <end position="403"/>
    </location>
</feature>
<keyword evidence="16" id="KW-1185">Reference proteome</keyword>
<comment type="catalytic activity">
    <reaction evidence="11">
        <text>O-acetyl-L-serine + hydrogen sulfide = L-cysteine + acetate</text>
        <dbReference type="Rhea" id="RHEA:14829"/>
        <dbReference type="ChEBI" id="CHEBI:29919"/>
        <dbReference type="ChEBI" id="CHEBI:30089"/>
        <dbReference type="ChEBI" id="CHEBI:35235"/>
        <dbReference type="ChEBI" id="CHEBI:58340"/>
        <dbReference type="EC" id="2.5.1.47"/>
    </reaction>
</comment>
<dbReference type="PROSITE" id="PS00901">
    <property type="entry name" value="CYS_SYNTHASE"/>
    <property type="match status" value="1"/>
</dbReference>
<feature type="signal peptide" evidence="13">
    <location>
        <begin position="1"/>
        <end position="25"/>
    </location>
</feature>
<comment type="cofactor">
    <cofactor evidence="1">
        <name>pyridoxal 5'-phosphate</name>
        <dbReference type="ChEBI" id="CHEBI:597326"/>
    </cofactor>
</comment>
<evidence type="ECO:0000256" key="6">
    <source>
        <dbReference type="ARBA" id="ARBA00022692"/>
    </source>
</evidence>
<dbReference type="InterPro" id="IPR001216">
    <property type="entry name" value="P-phosphate_BS"/>
</dbReference>
<keyword evidence="13" id="KW-0732">Signal</keyword>
<keyword evidence="5" id="KW-0808">Transferase</keyword>
<comment type="similarity">
    <text evidence="3">Belongs to the cysteine synthase/cystathionine beta-synthase family.</text>
</comment>
<evidence type="ECO:0000256" key="9">
    <source>
        <dbReference type="ARBA" id="ARBA00023128"/>
    </source>
</evidence>
<dbReference type="AlphaFoldDB" id="A0AAV5REN8"/>
<keyword evidence="9" id="KW-0496">Mitochondrion</keyword>
<proteinExistence type="inferred from homology"/>
<dbReference type="EC" id="2.5.1.47" evidence="4"/>
<keyword evidence="7" id="KW-1000">Mitochondrion outer membrane</keyword>
<evidence type="ECO:0000256" key="12">
    <source>
        <dbReference type="ARBA" id="ARBA00078545"/>
    </source>
</evidence>
<comment type="subcellular location">
    <subcellularLocation>
        <location evidence="2">Mitochondrion outer membrane</location>
        <topology evidence="2">Single-pass membrane protein</topology>
    </subcellularLocation>
</comment>
<organism evidence="15 16">
    <name type="scientific">Starmerella bacillaris</name>
    <name type="common">Yeast</name>
    <name type="synonym">Candida zemplinina</name>
    <dbReference type="NCBI Taxonomy" id="1247836"/>
    <lineage>
        <taxon>Eukaryota</taxon>
        <taxon>Fungi</taxon>
        <taxon>Dikarya</taxon>
        <taxon>Ascomycota</taxon>
        <taxon>Saccharomycotina</taxon>
        <taxon>Dipodascomycetes</taxon>
        <taxon>Dipodascales</taxon>
        <taxon>Trichomonascaceae</taxon>
        <taxon>Starmerella</taxon>
    </lineage>
</organism>
<dbReference type="EMBL" id="BTGC01000003">
    <property type="protein sequence ID" value="GMM49671.1"/>
    <property type="molecule type" value="Genomic_DNA"/>
</dbReference>
<evidence type="ECO:0000256" key="11">
    <source>
        <dbReference type="ARBA" id="ARBA00047931"/>
    </source>
</evidence>
<dbReference type="Gene3D" id="3.40.50.1100">
    <property type="match status" value="2"/>
</dbReference>
<evidence type="ECO:0000256" key="2">
    <source>
        <dbReference type="ARBA" id="ARBA00004572"/>
    </source>
</evidence>
<name>A0AAV5REN8_STABA</name>
<dbReference type="InterPro" id="IPR050214">
    <property type="entry name" value="Cys_Synth/Cystath_Beta-Synth"/>
</dbReference>
<keyword evidence="6" id="KW-0812">Transmembrane</keyword>
<comment type="caution">
    <text evidence="15">The sequence shown here is derived from an EMBL/GenBank/DDBJ whole genome shotgun (WGS) entry which is preliminary data.</text>
</comment>
<dbReference type="GO" id="GO:0005741">
    <property type="term" value="C:mitochondrial outer membrane"/>
    <property type="evidence" value="ECO:0007669"/>
    <property type="project" value="UniProtKB-SubCell"/>
</dbReference>
<dbReference type="GO" id="GO:0004124">
    <property type="term" value="F:cysteine synthase activity"/>
    <property type="evidence" value="ECO:0007669"/>
    <property type="project" value="UniProtKB-EC"/>
</dbReference>
<dbReference type="SUPFAM" id="SSF53686">
    <property type="entry name" value="Tryptophan synthase beta subunit-like PLP-dependent enzymes"/>
    <property type="match status" value="1"/>
</dbReference>
<sequence length="403" mass="43830">MSGIRYAGFLTLALVGAFILGRSSTLDDGKLISKSSKSRDKTKNKHAQPKVAANVTELIGDTPLIRLNYLSGLTGCEIWAKLELFNPAGSAKDRIALAIIEHAEKEGKLRPGFPDKVFEGTSGSTGISLALVCCAKGYEAHIVIPDDTSEDKVRLLKMYGAQIHKVRPAGIADKNHYVNTARRMADEIGSSNENCRAIFANQFEQTQNWLCHYRTTGPEIYTQMPTIDCFVTGAGTGGTISGCATYLKEKNPDLKVVIADVPGSGLYNKVRYGVMFNSTEKEGSRRRHQVDTIVEGIGLNRLTLNLEPALAVVDDAERVEDADARYMADILVQKEGLFIGSSSAVNCVAAYRQAVKMGPDHTIVTILCDSGTRHLSKFYAMDVDKDCKIANELLNITVGTAFV</sequence>
<dbReference type="CDD" id="cd01561">
    <property type="entry name" value="CBS_like"/>
    <property type="match status" value="1"/>
</dbReference>
<reference evidence="15 16" key="1">
    <citation type="journal article" date="2023" name="Elife">
        <title>Identification of key yeast species and microbe-microbe interactions impacting larval growth of Drosophila in the wild.</title>
        <authorList>
            <person name="Mure A."/>
            <person name="Sugiura Y."/>
            <person name="Maeda R."/>
            <person name="Honda K."/>
            <person name="Sakurai N."/>
            <person name="Takahashi Y."/>
            <person name="Watada M."/>
            <person name="Katoh T."/>
            <person name="Gotoh A."/>
            <person name="Gotoh Y."/>
            <person name="Taniguchi I."/>
            <person name="Nakamura K."/>
            <person name="Hayashi T."/>
            <person name="Katayama T."/>
            <person name="Uemura T."/>
            <person name="Hattori Y."/>
        </authorList>
    </citation>
    <scope>NUCLEOTIDE SEQUENCE [LARGE SCALE GENOMIC DNA]</scope>
    <source>
        <strain evidence="15 16">SB-73</strain>
    </source>
</reference>
<keyword evidence="10" id="KW-0472">Membrane</keyword>
<dbReference type="FunFam" id="3.40.50.1100:FF:000096">
    <property type="entry name" value="Related to cysteine synthase"/>
    <property type="match status" value="1"/>
</dbReference>
<evidence type="ECO:0000256" key="5">
    <source>
        <dbReference type="ARBA" id="ARBA00022679"/>
    </source>
</evidence>
<keyword evidence="8" id="KW-1133">Transmembrane helix</keyword>
<protein>
    <recommendedName>
        <fullName evidence="4">cysteine synthase</fullName>
        <ecNumber evidence="4">2.5.1.47</ecNumber>
    </recommendedName>
    <alternativeName>
        <fullName evidence="12">Cysteine synthase-like protein</fullName>
    </alternativeName>
</protein>
<evidence type="ECO:0000256" key="10">
    <source>
        <dbReference type="ARBA" id="ARBA00023136"/>
    </source>
</evidence>
<evidence type="ECO:0000256" key="7">
    <source>
        <dbReference type="ARBA" id="ARBA00022787"/>
    </source>
</evidence>
<evidence type="ECO:0000259" key="14">
    <source>
        <dbReference type="Pfam" id="PF00291"/>
    </source>
</evidence>
<dbReference type="InterPro" id="IPR036052">
    <property type="entry name" value="TrpB-like_PALP_sf"/>
</dbReference>
<dbReference type="Proteomes" id="UP001362899">
    <property type="component" value="Unassembled WGS sequence"/>
</dbReference>
<dbReference type="Pfam" id="PF00291">
    <property type="entry name" value="PALP"/>
    <property type="match status" value="1"/>
</dbReference>
<evidence type="ECO:0000313" key="16">
    <source>
        <dbReference type="Proteomes" id="UP001362899"/>
    </source>
</evidence>
<evidence type="ECO:0000256" key="3">
    <source>
        <dbReference type="ARBA" id="ARBA00007103"/>
    </source>
</evidence>
<evidence type="ECO:0000256" key="4">
    <source>
        <dbReference type="ARBA" id="ARBA00012681"/>
    </source>
</evidence>